<dbReference type="InterPro" id="IPR001647">
    <property type="entry name" value="HTH_TetR"/>
</dbReference>
<gene>
    <name evidence="4" type="ORF">HMPREF9498_02537</name>
</gene>
<evidence type="ECO:0000259" key="3">
    <source>
        <dbReference type="PROSITE" id="PS50977"/>
    </source>
</evidence>
<proteinExistence type="predicted"/>
<dbReference type="InterPro" id="IPR050624">
    <property type="entry name" value="HTH-type_Tx_Regulator"/>
</dbReference>
<dbReference type="InterPro" id="IPR009057">
    <property type="entry name" value="Homeodomain-like_sf"/>
</dbReference>
<dbReference type="GO" id="GO:0016301">
    <property type="term" value="F:kinase activity"/>
    <property type="evidence" value="ECO:0007669"/>
    <property type="project" value="UniProtKB-KW"/>
</dbReference>
<organism evidence="4 5">
    <name type="scientific">Enterococcus faecalis TX4248</name>
    <dbReference type="NCBI Taxonomy" id="749495"/>
    <lineage>
        <taxon>Bacteria</taxon>
        <taxon>Bacillati</taxon>
        <taxon>Bacillota</taxon>
        <taxon>Bacilli</taxon>
        <taxon>Lactobacillales</taxon>
        <taxon>Enterococcaceae</taxon>
        <taxon>Enterococcus</taxon>
    </lineage>
</organism>
<dbReference type="Gene3D" id="1.10.357.10">
    <property type="entry name" value="Tetracycline Repressor, domain 2"/>
    <property type="match status" value="1"/>
</dbReference>
<dbReference type="GO" id="GO:0003677">
    <property type="term" value="F:DNA binding"/>
    <property type="evidence" value="ECO:0007669"/>
    <property type="project" value="UniProtKB-UniRule"/>
</dbReference>
<dbReference type="Proteomes" id="UP000004846">
    <property type="component" value="Unassembled WGS sequence"/>
</dbReference>
<dbReference type="PROSITE" id="PS50977">
    <property type="entry name" value="HTH_TETR_2"/>
    <property type="match status" value="1"/>
</dbReference>
<dbReference type="EMBL" id="AEBR01000092">
    <property type="protein sequence ID" value="EFM81843.1"/>
    <property type="molecule type" value="Genomic_DNA"/>
</dbReference>
<dbReference type="PANTHER" id="PTHR43479">
    <property type="entry name" value="ACREF/ENVCD OPERON REPRESSOR-RELATED"/>
    <property type="match status" value="1"/>
</dbReference>
<dbReference type="InterPro" id="IPR039532">
    <property type="entry name" value="TetR_C_Firmicutes"/>
</dbReference>
<protein>
    <submittedName>
        <fullName evidence="4">Putative dihydroxyacetone kinase regulator</fullName>
    </submittedName>
</protein>
<keyword evidence="1 2" id="KW-0238">DNA-binding</keyword>
<dbReference type="Pfam" id="PF00440">
    <property type="entry name" value="TetR_N"/>
    <property type="match status" value="1"/>
</dbReference>
<reference evidence="4 5" key="1">
    <citation type="submission" date="2010-07" db="EMBL/GenBank/DDBJ databases">
        <authorList>
            <person name="Sid Ahmed O."/>
        </authorList>
    </citation>
    <scope>NUCLEOTIDE SEQUENCE [LARGE SCALE GENOMIC DNA]</scope>
    <source>
        <strain evidence="4 5">TX4248</strain>
    </source>
</reference>
<sequence length="189" mass="22378">MSGTHDTKQAIASALIELCEQKDFRKISVQDITKKVGLNRQTFYYHFTDKYDLLRWIYRHDALIYLETDICLENWEEQALKLLKAIKEKSHFYYTTVTSDSEVLLNVFSASTNRLFISLFEQVDVENHLTDKDKQFYANFFSYGCSGVLTKWILEEYPQTPLEMATQLFRLAKDTEFMAYHLYEQEANE</sequence>
<keyword evidence="4" id="KW-0808">Transferase</keyword>
<name>A0A125W3K7_ENTFL</name>
<dbReference type="Pfam" id="PF14278">
    <property type="entry name" value="TetR_C_8"/>
    <property type="match status" value="1"/>
</dbReference>
<dbReference type="PANTHER" id="PTHR43479:SF7">
    <property type="entry name" value="TETR-FAMILY TRANSCRIPTIONAL REGULATOR"/>
    <property type="match status" value="1"/>
</dbReference>
<evidence type="ECO:0000313" key="5">
    <source>
        <dbReference type="Proteomes" id="UP000004846"/>
    </source>
</evidence>
<evidence type="ECO:0000256" key="2">
    <source>
        <dbReference type="PROSITE-ProRule" id="PRU00335"/>
    </source>
</evidence>
<dbReference type="RefSeq" id="WP_002354991.1">
    <property type="nucleotide sequence ID" value="NZ_GL454481.1"/>
</dbReference>
<accession>A0A125W3K7</accession>
<evidence type="ECO:0000256" key="1">
    <source>
        <dbReference type="ARBA" id="ARBA00023125"/>
    </source>
</evidence>
<keyword evidence="4" id="KW-0418">Kinase</keyword>
<dbReference type="AlphaFoldDB" id="A0A125W3K7"/>
<feature type="DNA-binding region" description="H-T-H motif" evidence="2">
    <location>
        <begin position="28"/>
        <end position="47"/>
    </location>
</feature>
<evidence type="ECO:0000313" key="4">
    <source>
        <dbReference type="EMBL" id="EFM81843.1"/>
    </source>
</evidence>
<dbReference type="SUPFAM" id="SSF46689">
    <property type="entry name" value="Homeodomain-like"/>
    <property type="match status" value="1"/>
</dbReference>
<dbReference type="GeneID" id="60894949"/>
<dbReference type="HOGENOM" id="CLU_087539_2_1_9"/>
<feature type="domain" description="HTH tetR-type" evidence="3">
    <location>
        <begin position="5"/>
        <end position="65"/>
    </location>
</feature>
<comment type="caution">
    <text evidence="4">The sequence shown here is derived from an EMBL/GenBank/DDBJ whole genome shotgun (WGS) entry which is preliminary data.</text>
</comment>